<keyword evidence="2" id="KW-0378">Hydrolase</keyword>
<feature type="chain" id="PRO_5046554305" description="PET hydrolase/cutinase-like domain-containing protein" evidence="3">
    <location>
        <begin position="40"/>
        <end position="336"/>
    </location>
</feature>
<dbReference type="PANTHER" id="PTHR22946:SF9">
    <property type="entry name" value="POLYKETIDE TRANSFERASE AF380"/>
    <property type="match status" value="1"/>
</dbReference>
<dbReference type="InterPro" id="IPR029058">
    <property type="entry name" value="AB_hydrolase_fold"/>
</dbReference>
<dbReference type="Gene3D" id="3.40.50.1820">
    <property type="entry name" value="alpha/beta hydrolase"/>
    <property type="match status" value="1"/>
</dbReference>
<name>A0ABV3DAS4_9ACTN</name>
<comment type="caution">
    <text evidence="5">The sequence shown here is derived from an EMBL/GenBank/DDBJ whole genome shotgun (WGS) entry which is preliminary data.</text>
</comment>
<evidence type="ECO:0000259" key="4">
    <source>
        <dbReference type="Pfam" id="PF12740"/>
    </source>
</evidence>
<evidence type="ECO:0000256" key="2">
    <source>
        <dbReference type="ARBA" id="ARBA00022801"/>
    </source>
</evidence>
<evidence type="ECO:0000256" key="3">
    <source>
        <dbReference type="SAM" id="SignalP"/>
    </source>
</evidence>
<evidence type="ECO:0000313" key="6">
    <source>
        <dbReference type="Proteomes" id="UP001551482"/>
    </source>
</evidence>
<keyword evidence="3" id="KW-0732">Signal</keyword>
<dbReference type="Proteomes" id="UP001551482">
    <property type="component" value="Unassembled WGS sequence"/>
</dbReference>
<dbReference type="PANTHER" id="PTHR22946">
    <property type="entry name" value="DIENELACTONE HYDROLASE DOMAIN-CONTAINING PROTEIN-RELATED"/>
    <property type="match status" value="1"/>
</dbReference>
<sequence length="336" mass="36207">MTHPPDRPHRRRPRRTVGLLLSAILAALSLLFGAIPANAVTPVPPTQPGTYKVGTYEFLYWTGGPGFQNARVSYPATSDGWLKPADKTEGKYPIVVLAPASWVGFDYFDWAIGYLTSHGYIVLSYYPPNLLSTDPYMHTKNIKAGITRLISENGAWGSPVKGIVDTGRIAAAGVSLGGAGALTAAAQDSRIDAVVAMTPGYDPADPDLYNRVEADVRNIRVPTLIESGQNDCISPGAGKRYYNDVSGTYKQYVEIGGANHVQFLDDQGVSVPIPGVPEDCDPGVSYDSQHYTGNVYATAFLEYFLKGRTQFGTYLNGAYAQADRASGVLSDLLFQP</sequence>
<dbReference type="SUPFAM" id="SSF53474">
    <property type="entry name" value="alpha/beta-Hydrolases"/>
    <property type="match status" value="1"/>
</dbReference>
<dbReference type="RefSeq" id="WP_358349334.1">
    <property type="nucleotide sequence ID" value="NZ_JBEZFP010000008.1"/>
</dbReference>
<protein>
    <recommendedName>
        <fullName evidence="4">PET hydrolase/cutinase-like domain-containing protein</fullName>
    </recommendedName>
</protein>
<feature type="signal peptide" evidence="3">
    <location>
        <begin position="1"/>
        <end position="39"/>
    </location>
</feature>
<dbReference type="Pfam" id="PF12740">
    <property type="entry name" value="PETase"/>
    <property type="match status" value="1"/>
</dbReference>
<evidence type="ECO:0000256" key="1">
    <source>
        <dbReference type="ARBA" id="ARBA00008645"/>
    </source>
</evidence>
<dbReference type="InterPro" id="IPR050261">
    <property type="entry name" value="FrsA_esterase"/>
</dbReference>
<proteinExistence type="inferred from homology"/>
<evidence type="ECO:0000313" key="5">
    <source>
        <dbReference type="EMBL" id="MEU8132843.1"/>
    </source>
</evidence>
<reference evidence="5 6" key="1">
    <citation type="submission" date="2024-06" db="EMBL/GenBank/DDBJ databases">
        <title>The Natural Products Discovery Center: Release of the First 8490 Sequenced Strains for Exploring Actinobacteria Biosynthetic Diversity.</title>
        <authorList>
            <person name="Kalkreuter E."/>
            <person name="Kautsar S.A."/>
            <person name="Yang D."/>
            <person name="Bader C.D."/>
            <person name="Teijaro C.N."/>
            <person name="Fluegel L."/>
            <person name="Davis C.M."/>
            <person name="Simpson J.R."/>
            <person name="Lauterbach L."/>
            <person name="Steele A.D."/>
            <person name="Gui C."/>
            <person name="Meng S."/>
            <person name="Li G."/>
            <person name="Viehrig K."/>
            <person name="Ye F."/>
            <person name="Su P."/>
            <person name="Kiefer A.F."/>
            <person name="Nichols A."/>
            <person name="Cepeda A.J."/>
            <person name="Yan W."/>
            <person name="Fan B."/>
            <person name="Jiang Y."/>
            <person name="Adhikari A."/>
            <person name="Zheng C.-J."/>
            <person name="Schuster L."/>
            <person name="Cowan T.M."/>
            <person name="Smanski M.J."/>
            <person name="Chevrette M.G."/>
            <person name="De Carvalho L.P.S."/>
            <person name="Shen B."/>
        </authorList>
    </citation>
    <scope>NUCLEOTIDE SEQUENCE [LARGE SCALE GENOMIC DNA]</scope>
    <source>
        <strain evidence="5 6">NPDC048946</strain>
    </source>
</reference>
<feature type="domain" description="PET hydrolase/cutinase-like" evidence="4">
    <location>
        <begin position="87"/>
        <end position="262"/>
    </location>
</feature>
<comment type="similarity">
    <text evidence="1">Belongs to the AB hydrolase superfamily.</text>
</comment>
<dbReference type="EMBL" id="JBEZFP010000008">
    <property type="protein sequence ID" value="MEU8132843.1"/>
    <property type="molecule type" value="Genomic_DNA"/>
</dbReference>
<keyword evidence="6" id="KW-1185">Reference proteome</keyword>
<dbReference type="InterPro" id="IPR041127">
    <property type="entry name" value="PET_hydrolase/cutinase-like"/>
</dbReference>
<accession>A0ABV3DAS4</accession>
<gene>
    <name evidence="5" type="ORF">AB0C36_04975</name>
</gene>
<organism evidence="5 6">
    <name type="scientific">Streptodolium elevatio</name>
    <dbReference type="NCBI Taxonomy" id="3157996"/>
    <lineage>
        <taxon>Bacteria</taxon>
        <taxon>Bacillati</taxon>
        <taxon>Actinomycetota</taxon>
        <taxon>Actinomycetes</taxon>
        <taxon>Kitasatosporales</taxon>
        <taxon>Streptomycetaceae</taxon>
        <taxon>Streptodolium</taxon>
    </lineage>
</organism>